<name>A0ABW5VPN0_9MICO</name>
<dbReference type="Proteomes" id="UP001597479">
    <property type="component" value="Unassembled WGS sequence"/>
</dbReference>
<protein>
    <submittedName>
        <fullName evidence="1">Uncharacterized protein</fullName>
    </submittedName>
</protein>
<reference evidence="2" key="1">
    <citation type="journal article" date="2019" name="Int. J. Syst. Evol. Microbiol.">
        <title>The Global Catalogue of Microorganisms (GCM) 10K type strain sequencing project: providing services to taxonomists for standard genome sequencing and annotation.</title>
        <authorList>
            <consortium name="The Broad Institute Genomics Platform"/>
            <consortium name="The Broad Institute Genome Sequencing Center for Infectious Disease"/>
            <person name="Wu L."/>
            <person name="Ma J."/>
        </authorList>
    </citation>
    <scope>NUCLEOTIDE SEQUENCE [LARGE SCALE GENOMIC DNA]</scope>
    <source>
        <strain evidence="2">CCM 7044</strain>
    </source>
</reference>
<comment type="caution">
    <text evidence="1">The sequence shown here is derived from an EMBL/GenBank/DDBJ whole genome shotgun (WGS) entry which is preliminary data.</text>
</comment>
<evidence type="ECO:0000313" key="1">
    <source>
        <dbReference type="EMBL" id="MFD2793668.1"/>
    </source>
</evidence>
<keyword evidence="2" id="KW-1185">Reference proteome</keyword>
<dbReference type="RefSeq" id="WP_377182057.1">
    <property type="nucleotide sequence ID" value="NZ_JBHUOG010000001.1"/>
</dbReference>
<dbReference type="EMBL" id="JBHUOG010000001">
    <property type="protein sequence ID" value="MFD2793668.1"/>
    <property type="molecule type" value="Genomic_DNA"/>
</dbReference>
<organism evidence="1 2">
    <name type="scientific">Promicromonospora vindobonensis</name>
    <dbReference type="NCBI Taxonomy" id="195748"/>
    <lineage>
        <taxon>Bacteria</taxon>
        <taxon>Bacillati</taxon>
        <taxon>Actinomycetota</taxon>
        <taxon>Actinomycetes</taxon>
        <taxon>Micrococcales</taxon>
        <taxon>Promicromonosporaceae</taxon>
        <taxon>Promicromonospora</taxon>
    </lineage>
</organism>
<sequence length="141" mass="15250">MIEVNECRSSRGAQARVVAGDVGLGRSDFGTEFGPANVEIHAVTASVDLGDAGMALDLAGQIDTSALSAERRSRLLLDKARAYTQRRQVGEAVDALLEAEELAPEQIRSHPLARRAIRDLMQISRRTPVDLQELAQRATVS</sequence>
<proteinExistence type="predicted"/>
<gene>
    <name evidence="1" type="ORF">ACFS27_08910</name>
</gene>
<accession>A0ABW5VPN0</accession>
<evidence type="ECO:0000313" key="2">
    <source>
        <dbReference type="Proteomes" id="UP001597479"/>
    </source>
</evidence>